<dbReference type="Gene3D" id="3.30.1340.30">
    <property type="match status" value="1"/>
</dbReference>
<dbReference type="InterPro" id="IPR007055">
    <property type="entry name" value="BON_dom"/>
</dbReference>
<name>A0A7C4EZ30_9BACT</name>
<gene>
    <name evidence="2" type="ORF">ENV54_13275</name>
</gene>
<feature type="domain" description="BON" evidence="1">
    <location>
        <begin position="201"/>
        <end position="271"/>
    </location>
</feature>
<dbReference type="Pfam" id="PF13189">
    <property type="entry name" value="Cytidylate_kin2"/>
    <property type="match status" value="1"/>
</dbReference>
<evidence type="ECO:0000259" key="1">
    <source>
        <dbReference type="PROSITE" id="PS50914"/>
    </source>
</evidence>
<comment type="caution">
    <text evidence="2">The sequence shown here is derived from an EMBL/GenBank/DDBJ whole genome shotgun (WGS) entry which is preliminary data.</text>
</comment>
<accession>A0A7C4EZ30</accession>
<sequence length="276" mass="31180">MKIVTISRLVGSFGDIVAAVVARRMGLELVSLAKVHELAQGCDPEYQDVCTTFETEHGPGFFERIFFDRPTHTSLFMALTFEEASKGNVVLVGRGAQIILRDIPGVFRARLVAPKALRVERIMERYNFTREEAEEFVRRSDHEREGLMHSIFHVDPNDWSLYDLIMNTARYTSGAAADIIVQAVEKMEPVVNPEEVQQNLKNMALAKKIETTVRKRLTSSVARLVEIEALPDGVIRVSGRVRDMKDKDKLMKIVAEYPGVHQIADELKVTDLSFGY</sequence>
<dbReference type="AlphaFoldDB" id="A0A7C4EZ30"/>
<dbReference type="Gene3D" id="3.40.50.300">
    <property type="entry name" value="P-loop containing nucleotide triphosphate hydrolases"/>
    <property type="match status" value="1"/>
</dbReference>
<dbReference type="PROSITE" id="PS50914">
    <property type="entry name" value="BON"/>
    <property type="match status" value="1"/>
</dbReference>
<dbReference type="EMBL" id="DTGT01000433">
    <property type="protein sequence ID" value="HGH62255.1"/>
    <property type="molecule type" value="Genomic_DNA"/>
</dbReference>
<protein>
    <submittedName>
        <fullName evidence="2">BON domain-containing protein</fullName>
    </submittedName>
</protein>
<organism evidence="2">
    <name type="scientific">Desulfomonile tiedjei</name>
    <dbReference type="NCBI Taxonomy" id="2358"/>
    <lineage>
        <taxon>Bacteria</taxon>
        <taxon>Pseudomonadati</taxon>
        <taxon>Thermodesulfobacteriota</taxon>
        <taxon>Desulfomonilia</taxon>
        <taxon>Desulfomonilales</taxon>
        <taxon>Desulfomonilaceae</taxon>
        <taxon>Desulfomonile</taxon>
    </lineage>
</organism>
<dbReference type="InterPro" id="IPR027417">
    <property type="entry name" value="P-loop_NTPase"/>
</dbReference>
<proteinExistence type="predicted"/>
<evidence type="ECO:0000313" key="2">
    <source>
        <dbReference type="EMBL" id="HGH62255.1"/>
    </source>
</evidence>
<reference evidence="2" key="1">
    <citation type="journal article" date="2020" name="mSystems">
        <title>Genome- and Community-Level Interaction Insights into Carbon Utilization and Element Cycling Functions of Hydrothermarchaeota in Hydrothermal Sediment.</title>
        <authorList>
            <person name="Zhou Z."/>
            <person name="Liu Y."/>
            <person name="Xu W."/>
            <person name="Pan J."/>
            <person name="Luo Z.H."/>
            <person name="Li M."/>
        </authorList>
    </citation>
    <scope>NUCLEOTIDE SEQUENCE [LARGE SCALE GENOMIC DNA]</scope>
    <source>
        <strain evidence="2">SpSt-769</strain>
    </source>
</reference>